<name>A0A2R5F8B3_9PROT</name>
<evidence type="ECO:0000256" key="1">
    <source>
        <dbReference type="ARBA" id="ARBA00004533"/>
    </source>
</evidence>
<keyword evidence="5" id="KW-0472">Membrane</keyword>
<dbReference type="AlphaFoldDB" id="A0A2R5F8B3"/>
<dbReference type="EMBL" id="BDOQ01000003">
    <property type="protein sequence ID" value="GBG13798.1"/>
    <property type="molecule type" value="Genomic_DNA"/>
</dbReference>
<dbReference type="Pfam" id="PF03279">
    <property type="entry name" value="Lip_A_acyltrans"/>
    <property type="match status" value="1"/>
</dbReference>
<organism evidence="7 8">
    <name type="scientific">Novimethylophilus kurashikiensis</name>
    <dbReference type="NCBI Taxonomy" id="1825523"/>
    <lineage>
        <taxon>Bacteria</taxon>
        <taxon>Pseudomonadati</taxon>
        <taxon>Pseudomonadota</taxon>
        <taxon>Betaproteobacteria</taxon>
        <taxon>Nitrosomonadales</taxon>
        <taxon>Methylophilaceae</taxon>
        <taxon>Novimethylophilus</taxon>
    </lineage>
</organism>
<dbReference type="EC" id="2.3.1.241" evidence="7"/>
<keyword evidence="6 7" id="KW-0012">Acyltransferase</keyword>
<dbReference type="GO" id="GO:0009247">
    <property type="term" value="P:glycolipid biosynthetic process"/>
    <property type="evidence" value="ECO:0007669"/>
    <property type="project" value="UniProtKB-ARBA"/>
</dbReference>
<evidence type="ECO:0000256" key="5">
    <source>
        <dbReference type="ARBA" id="ARBA00023136"/>
    </source>
</evidence>
<proteinExistence type="predicted"/>
<evidence type="ECO:0000256" key="6">
    <source>
        <dbReference type="ARBA" id="ARBA00023315"/>
    </source>
</evidence>
<comment type="caution">
    <text evidence="7">The sequence shown here is derived from an EMBL/GenBank/DDBJ whole genome shotgun (WGS) entry which is preliminary data.</text>
</comment>
<keyword evidence="8" id="KW-1185">Reference proteome</keyword>
<reference evidence="7 8" key="1">
    <citation type="journal article" date="2018" name="Environ. Microbiol.">
        <title>Isolation and genomic characterization of Novimethylophilus kurashikiensis gen. nov. sp. nov., a new lanthanide-dependent methylotrophic species of Methylophilaceae.</title>
        <authorList>
            <person name="Lv H."/>
            <person name="Sahin N."/>
            <person name="Tani A."/>
        </authorList>
    </citation>
    <scope>NUCLEOTIDE SEQUENCE [LARGE SCALE GENOMIC DNA]</scope>
    <source>
        <strain evidence="7 8">La2-4</strain>
    </source>
</reference>
<dbReference type="InterPro" id="IPR004960">
    <property type="entry name" value="LipA_acyltrans"/>
</dbReference>
<comment type="subcellular location">
    <subcellularLocation>
        <location evidence="1">Cell inner membrane</location>
    </subcellularLocation>
</comment>
<dbReference type="GO" id="GO:0005886">
    <property type="term" value="C:plasma membrane"/>
    <property type="evidence" value="ECO:0007669"/>
    <property type="project" value="UniProtKB-SubCell"/>
</dbReference>
<keyword evidence="3" id="KW-0997">Cell inner membrane</keyword>
<evidence type="ECO:0000256" key="3">
    <source>
        <dbReference type="ARBA" id="ARBA00022519"/>
    </source>
</evidence>
<sequence>MVETFAIWFRPYLSVLDWVRQCNGWDDVETALAQGRGIIFLTPHLGCFEITSLLYASRHPIGILYRPPRKVTLEPLIIAGRQRGQVTLAPTNLKGVRTLLQFLKKGHAVGILPDQVPSTGEGEWAPFLGRPAYTMTLVNRLAASTDAVVVTAFGERLPWGRGYIVHFEVQPEGTASTSERMNGAIEDLIRRKPDQYLWSYPRWKVPRGAPKPPAAVS</sequence>
<dbReference type="PANTHER" id="PTHR30606">
    <property type="entry name" value="LIPID A BIOSYNTHESIS LAUROYL ACYLTRANSFERASE"/>
    <property type="match status" value="1"/>
</dbReference>
<gene>
    <name evidence="7" type="primary">lpxL</name>
    <name evidence="7" type="ORF">NMK_1349</name>
</gene>
<keyword evidence="2" id="KW-1003">Cell membrane</keyword>
<accession>A0A2R5F8B3</accession>
<keyword evidence="4 7" id="KW-0808">Transferase</keyword>
<dbReference type="CDD" id="cd07984">
    <property type="entry name" value="LPLAT_LABLAT-like"/>
    <property type="match status" value="1"/>
</dbReference>
<dbReference type="GO" id="GO:0008913">
    <property type="term" value="F:Kdo2-lipid IVA acyltransferase activity"/>
    <property type="evidence" value="ECO:0007669"/>
    <property type="project" value="UniProtKB-EC"/>
</dbReference>
<protein>
    <submittedName>
        <fullName evidence="7">Kdo2-lipid IVA lauroyltransferase</fullName>
        <ecNumber evidence="7">2.3.1.241</ecNumber>
    </submittedName>
</protein>
<evidence type="ECO:0000256" key="2">
    <source>
        <dbReference type="ARBA" id="ARBA00022475"/>
    </source>
</evidence>
<evidence type="ECO:0000313" key="7">
    <source>
        <dbReference type="EMBL" id="GBG13798.1"/>
    </source>
</evidence>
<evidence type="ECO:0000256" key="4">
    <source>
        <dbReference type="ARBA" id="ARBA00022679"/>
    </source>
</evidence>
<dbReference type="PANTHER" id="PTHR30606:SF10">
    <property type="entry name" value="PHOSPHATIDYLINOSITOL MANNOSIDE ACYLTRANSFERASE"/>
    <property type="match status" value="1"/>
</dbReference>
<evidence type="ECO:0000313" key="8">
    <source>
        <dbReference type="Proteomes" id="UP000245081"/>
    </source>
</evidence>
<dbReference type="Proteomes" id="UP000245081">
    <property type="component" value="Unassembled WGS sequence"/>
</dbReference>